<keyword evidence="1" id="KW-0812">Transmembrane</keyword>
<reference evidence="3" key="1">
    <citation type="journal article" date="2015" name="Nature">
        <title>Complex archaea that bridge the gap between prokaryotes and eukaryotes.</title>
        <authorList>
            <person name="Spang A."/>
            <person name="Saw J.H."/>
            <person name="Jorgensen S.L."/>
            <person name="Zaremba-Niedzwiedzka K."/>
            <person name="Martijn J."/>
            <person name="Lind A.E."/>
            <person name="van Eijk R."/>
            <person name="Schleper C."/>
            <person name="Guy L."/>
            <person name="Ettema T.J."/>
        </authorList>
    </citation>
    <scope>NUCLEOTIDE SEQUENCE</scope>
</reference>
<keyword evidence="1" id="KW-1133">Transmembrane helix</keyword>
<sequence length="315" mass="35609">MNLPIEALYQRFSPVLIIKSCDMSLAWLITKGTWLGNRMHMRGNRRGMFVRHKRTAFIHAALSRAFPEQRLFLRSETETRFVRLSPATQIVALSGSALVVGWSIIASAILLMDTIGSGNMREQSQREQILYEERLNSLSKDRETAMQQASDAHERFNVALTQVSEMQASLLNSEMRRHELERGIAVTQSTLRRTLNERDTARQNETLLTKRLSTSGSPDMPEAAQVDDMETTLDFLASALDTTAGQRDAMAHEAAEAEQFVEEMMHKARLVQDRNNEIFSQLEDALSISVEPLDKMFRSAGLNSDTLLSTVRKGY</sequence>
<comment type="caution">
    <text evidence="3">The sequence shown here is derived from an EMBL/GenBank/DDBJ whole genome shotgun (WGS) entry which is preliminary data.</text>
</comment>
<evidence type="ECO:0000313" key="3">
    <source>
        <dbReference type="EMBL" id="KKL70799.1"/>
    </source>
</evidence>
<gene>
    <name evidence="3" type="ORF">LCGC14_2101290</name>
</gene>
<feature type="domain" description="DUF5930" evidence="2">
    <location>
        <begin position="53"/>
        <end position="315"/>
    </location>
</feature>
<dbReference type="AlphaFoldDB" id="A0A0F9EA14"/>
<organism evidence="3">
    <name type="scientific">marine sediment metagenome</name>
    <dbReference type="NCBI Taxonomy" id="412755"/>
    <lineage>
        <taxon>unclassified sequences</taxon>
        <taxon>metagenomes</taxon>
        <taxon>ecological metagenomes</taxon>
    </lineage>
</organism>
<evidence type="ECO:0000256" key="1">
    <source>
        <dbReference type="SAM" id="Phobius"/>
    </source>
</evidence>
<dbReference type="InterPro" id="IPR045974">
    <property type="entry name" value="DUF5930"/>
</dbReference>
<name>A0A0F9EA14_9ZZZZ</name>
<feature type="non-terminal residue" evidence="3">
    <location>
        <position position="315"/>
    </location>
</feature>
<dbReference type="EMBL" id="LAZR01025789">
    <property type="protein sequence ID" value="KKL70799.1"/>
    <property type="molecule type" value="Genomic_DNA"/>
</dbReference>
<feature type="transmembrane region" description="Helical" evidence="1">
    <location>
        <begin position="90"/>
        <end position="112"/>
    </location>
</feature>
<keyword evidence="1" id="KW-0472">Membrane</keyword>
<feature type="transmembrane region" description="Helical" evidence="1">
    <location>
        <begin position="12"/>
        <end position="36"/>
    </location>
</feature>
<protein>
    <recommendedName>
        <fullName evidence="2">DUF5930 domain-containing protein</fullName>
    </recommendedName>
</protein>
<dbReference type="Pfam" id="PF19353">
    <property type="entry name" value="DUF5930"/>
    <property type="match status" value="1"/>
</dbReference>
<proteinExistence type="predicted"/>
<accession>A0A0F9EA14</accession>
<evidence type="ECO:0000259" key="2">
    <source>
        <dbReference type="Pfam" id="PF19353"/>
    </source>
</evidence>